<reference evidence="2" key="1">
    <citation type="journal article" date="2014" name="Int. J. Syst. Evol. Microbiol.">
        <title>Complete genome sequence of Corynebacterium casei LMG S-19264T (=DSM 44701T), isolated from a smear-ripened cheese.</title>
        <authorList>
            <consortium name="US DOE Joint Genome Institute (JGI-PGF)"/>
            <person name="Walter F."/>
            <person name="Albersmeier A."/>
            <person name="Kalinowski J."/>
            <person name="Ruckert C."/>
        </authorList>
    </citation>
    <scope>NUCLEOTIDE SEQUENCE</scope>
    <source>
        <strain evidence="2">JCM 4815</strain>
    </source>
</reference>
<feature type="region of interest" description="Disordered" evidence="1">
    <location>
        <begin position="322"/>
        <end position="401"/>
    </location>
</feature>
<feature type="compositionally biased region" description="Basic residues" evidence="1">
    <location>
        <begin position="384"/>
        <end position="394"/>
    </location>
</feature>
<accession>A0A918PEG3</accession>
<protein>
    <submittedName>
        <fullName evidence="2">Uncharacterized protein</fullName>
    </submittedName>
</protein>
<feature type="region of interest" description="Disordered" evidence="1">
    <location>
        <begin position="170"/>
        <end position="250"/>
    </location>
</feature>
<evidence type="ECO:0000313" key="2">
    <source>
        <dbReference type="EMBL" id="GGZ03485.1"/>
    </source>
</evidence>
<dbReference type="EMBL" id="BMVW01000003">
    <property type="protein sequence ID" value="GGZ03485.1"/>
    <property type="molecule type" value="Genomic_DNA"/>
</dbReference>
<dbReference type="Proteomes" id="UP000622166">
    <property type="component" value="Unassembled WGS sequence"/>
</dbReference>
<feature type="compositionally biased region" description="Low complexity" evidence="1">
    <location>
        <begin position="209"/>
        <end position="221"/>
    </location>
</feature>
<feature type="compositionally biased region" description="Basic and acidic residues" evidence="1">
    <location>
        <begin position="361"/>
        <end position="376"/>
    </location>
</feature>
<proteinExistence type="predicted"/>
<name>A0A918PEG3_9ACTN</name>
<organism evidence="2 3">
    <name type="scientific">Streptomyces poonensis</name>
    <dbReference type="NCBI Taxonomy" id="68255"/>
    <lineage>
        <taxon>Bacteria</taxon>
        <taxon>Bacillati</taxon>
        <taxon>Actinomycetota</taxon>
        <taxon>Actinomycetes</taxon>
        <taxon>Kitasatosporales</taxon>
        <taxon>Streptomycetaceae</taxon>
        <taxon>Streptomyces</taxon>
    </lineage>
</organism>
<sequence>MQRLRRSVEAVPGKGLRRIARTTRPERVAAHEAGIECGVRAAGLGPAPRRHPAHRERASSLRIQASVLPATDFFHVDTIGLPAPHPTTAWDTQQAHPLLRHFGDRAADFTHLVRDRDAEFIAAFDAVFVGEGITAETPPRRPVLSGTRTSDTSCDQGLHRCVPRLVRRRGLRHPPAGRSFHGLVRRRANGGDRQPRSTRRSPWEGAGTGPATGPAGTLGPTRRCAGAMDDNRRQSRRPYPGHALTGGPVPDPLTVARAEALFSSDVPMSAAPGAEEIAAAVRRSVRAHGGIRGCAVALAVAYGECPETAVDRMRWALQAVRAAHPRRPGPRTPEPDPFAVRAGPARQGTGARPGTSQTTAARDDGAPIHHQDDTHADPPTQAGPRRRDHAHRAARPVPPHD</sequence>
<gene>
    <name evidence="2" type="ORF">GCM10010365_22880</name>
</gene>
<keyword evidence="3" id="KW-1185">Reference proteome</keyword>
<evidence type="ECO:0000313" key="3">
    <source>
        <dbReference type="Proteomes" id="UP000622166"/>
    </source>
</evidence>
<dbReference type="AlphaFoldDB" id="A0A918PEG3"/>
<comment type="caution">
    <text evidence="2">The sequence shown here is derived from an EMBL/GenBank/DDBJ whole genome shotgun (WGS) entry which is preliminary data.</text>
</comment>
<reference evidence="2" key="2">
    <citation type="submission" date="2020-09" db="EMBL/GenBank/DDBJ databases">
        <authorList>
            <person name="Sun Q."/>
            <person name="Ohkuma M."/>
        </authorList>
    </citation>
    <scope>NUCLEOTIDE SEQUENCE</scope>
    <source>
        <strain evidence="2">JCM 4815</strain>
    </source>
</reference>
<evidence type="ECO:0000256" key="1">
    <source>
        <dbReference type="SAM" id="MobiDB-lite"/>
    </source>
</evidence>